<feature type="transmembrane region" description="Helical" evidence="9">
    <location>
        <begin position="65"/>
        <end position="83"/>
    </location>
</feature>
<name>A0ABU3VEH0_9RHOB</name>
<keyword evidence="6 9" id="KW-1133">Transmembrane helix</keyword>
<sequence>MTEHTKGDHLESLVDELEEISDDISDVRWMDIPVLVIFAILFVIVALQFFTRYVLNDSLGWTEEIARYFLILLGFVGGVTCVRKGKHIFLEFSYHYLPTRAIKPLVSLSEVLVAGFWGYGGWLAIELAQRTRSNMVSINLPKAYIYYLVSAGCFLMAVYAVANLITLLGKPADQVAREKLAHPSDGI</sequence>
<evidence type="ECO:0000256" key="2">
    <source>
        <dbReference type="ARBA" id="ARBA00022448"/>
    </source>
</evidence>
<gene>
    <name evidence="11" type="ORF">QO231_11985</name>
</gene>
<comment type="function">
    <text evidence="9">Part of the tripartite ATP-independent periplasmic (TRAP) transport system.</text>
</comment>
<evidence type="ECO:0000259" key="10">
    <source>
        <dbReference type="Pfam" id="PF04290"/>
    </source>
</evidence>
<evidence type="ECO:0000256" key="4">
    <source>
        <dbReference type="ARBA" id="ARBA00022519"/>
    </source>
</evidence>
<comment type="subcellular location">
    <subcellularLocation>
        <location evidence="1 9">Cell inner membrane</location>
        <topology evidence="1 9">Multi-pass membrane protein</topology>
    </subcellularLocation>
</comment>
<dbReference type="PANTHER" id="PTHR35011:SF11">
    <property type="entry name" value="TRAP TRANSPORTER SMALL PERMEASE PROTEIN"/>
    <property type="match status" value="1"/>
</dbReference>
<evidence type="ECO:0000256" key="7">
    <source>
        <dbReference type="ARBA" id="ARBA00023136"/>
    </source>
</evidence>
<keyword evidence="3" id="KW-1003">Cell membrane</keyword>
<dbReference type="Pfam" id="PF04290">
    <property type="entry name" value="DctQ"/>
    <property type="match status" value="1"/>
</dbReference>
<keyword evidence="12" id="KW-1185">Reference proteome</keyword>
<dbReference type="InterPro" id="IPR007387">
    <property type="entry name" value="TRAP_DctQ"/>
</dbReference>
<keyword evidence="4 9" id="KW-0997">Cell inner membrane</keyword>
<evidence type="ECO:0000313" key="12">
    <source>
        <dbReference type="Proteomes" id="UP001255416"/>
    </source>
</evidence>
<dbReference type="PANTHER" id="PTHR35011">
    <property type="entry name" value="2,3-DIKETO-L-GULONATE TRAP TRANSPORTER SMALL PERMEASE PROTEIN YIAM"/>
    <property type="match status" value="1"/>
</dbReference>
<evidence type="ECO:0000256" key="6">
    <source>
        <dbReference type="ARBA" id="ARBA00022989"/>
    </source>
</evidence>
<evidence type="ECO:0000256" key="3">
    <source>
        <dbReference type="ARBA" id="ARBA00022475"/>
    </source>
</evidence>
<comment type="subunit">
    <text evidence="9">The complex comprises the extracytoplasmic solute receptor protein and the two transmembrane proteins.</text>
</comment>
<evidence type="ECO:0000256" key="5">
    <source>
        <dbReference type="ARBA" id="ARBA00022692"/>
    </source>
</evidence>
<comment type="similarity">
    <text evidence="8 9">Belongs to the TRAP transporter small permease family.</text>
</comment>
<keyword evidence="7 9" id="KW-0472">Membrane</keyword>
<dbReference type="RefSeq" id="WP_316776399.1">
    <property type="nucleotide sequence ID" value="NZ_JASMWN010000008.1"/>
</dbReference>
<dbReference type="InterPro" id="IPR055348">
    <property type="entry name" value="DctQ"/>
</dbReference>
<evidence type="ECO:0000256" key="9">
    <source>
        <dbReference type="RuleBase" id="RU369079"/>
    </source>
</evidence>
<protein>
    <recommendedName>
        <fullName evidence="9">TRAP transporter small permease protein</fullName>
    </recommendedName>
</protein>
<feature type="transmembrane region" description="Helical" evidence="9">
    <location>
        <begin position="145"/>
        <end position="169"/>
    </location>
</feature>
<feature type="transmembrane region" description="Helical" evidence="9">
    <location>
        <begin position="104"/>
        <end position="125"/>
    </location>
</feature>
<keyword evidence="2 9" id="KW-0813">Transport</keyword>
<keyword evidence="5 9" id="KW-0812">Transmembrane</keyword>
<evidence type="ECO:0000256" key="8">
    <source>
        <dbReference type="ARBA" id="ARBA00038436"/>
    </source>
</evidence>
<evidence type="ECO:0000256" key="1">
    <source>
        <dbReference type="ARBA" id="ARBA00004429"/>
    </source>
</evidence>
<feature type="transmembrane region" description="Helical" evidence="9">
    <location>
        <begin position="34"/>
        <end position="53"/>
    </location>
</feature>
<dbReference type="Proteomes" id="UP001255416">
    <property type="component" value="Unassembled WGS sequence"/>
</dbReference>
<dbReference type="EMBL" id="JASMWN010000008">
    <property type="protein sequence ID" value="MDU9004569.1"/>
    <property type="molecule type" value="Genomic_DNA"/>
</dbReference>
<proteinExistence type="inferred from homology"/>
<evidence type="ECO:0000313" key="11">
    <source>
        <dbReference type="EMBL" id="MDU9004569.1"/>
    </source>
</evidence>
<comment type="caution">
    <text evidence="11">The sequence shown here is derived from an EMBL/GenBank/DDBJ whole genome shotgun (WGS) entry which is preliminary data.</text>
</comment>
<reference evidence="12" key="1">
    <citation type="submission" date="2023-05" db="EMBL/GenBank/DDBJ databases">
        <title>Sedimentitalea sp. nov. JM2-8.</title>
        <authorList>
            <person name="Huang J."/>
        </authorList>
    </citation>
    <scope>NUCLEOTIDE SEQUENCE [LARGE SCALE GENOMIC DNA]</scope>
    <source>
        <strain evidence="12">KHS03</strain>
    </source>
</reference>
<organism evidence="11 12">
    <name type="scientific">Sedimentitalea todarodis</name>
    <dbReference type="NCBI Taxonomy" id="1631240"/>
    <lineage>
        <taxon>Bacteria</taxon>
        <taxon>Pseudomonadati</taxon>
        <taxon>Pseudomonadota</taxon>
        <taxon>Alphaproteobacteria</taxon>
        <taxon>Rhodobacterales</taxon>
        <taxon>Paracoccaceae</taxon>
        <taxon>Sedimentitalea</taxon>
    </lineage>
</organism>
<feature type="domain" description="Tripartite ATP-independent periplasmic transporters DctQ component" evidence="10">
    <location>
        <begin position="41"/>
        <end position="168"/>
    </location>
</feature>
<accession>A0ABU3VEH0</accession>